<feature type="transmembrane region" description="Helical" evidence="6">
    <location>
        <begin position="162"/>
        <end position="179"/>
    </location>
</feature>
<protein>
    <submittedName>
        <fullName evidence="8">MFS general substrate transporter</fullName>
    </submittedName>
</protein>
<dbReference type="PROSITE" id="PS50850">
    <property type="entry name" value="MFS"/>
    <property type="match status" value="1"/>
</dbReference>
<keyword evidence="2 6" id="KW-0812">Transmembrane</keyword>
<accession>A0A6A6HSB1</accession>
<dbReference type="EMBL" id="ML987214">
    <property type="protein sequence ID" value="KAF2241064.1"/>
    <property type="molecule type" value="Genomic_DNA"/>
</dbReference>
<dbReference type="GO" id="GO:0022857">
    <property type="term" value="F:transmembrane transporter activity"/>
    <property type="evidence" value="ECO:0007669"/>
    <property type="project" value="InterPro"/>
</dbReference>
<feature type="transmembrane region" description="Helical" evidence="6">
    <location>
        <begin position="378"/>
        <end position="397"/>
    </location>
</feature>
<evidence type="ECO:0000256" key="1">
    <source>
        <dbReference type="ARBA" id="ARBA00004141"/>
    </source>
</evidence>
<sequence length="493" mass="52901">MASAALHGFFDIQPASAVTSPPAAHRKDISQARHAPSEFELDNLTFGKCYNGPVESGAQTPKTPNELEMSRPPSPVGNDAVPIMQSWNNPPMNKWRILCCCLIYLGNGINDSVIGALIPYMEVYYRIGYAVMSMVFVGNAAGFIVAAFFTNTTLGRLGRAKTLMLAEVIMMSAYIMLVATPPYPVVVIAFFILGYGAATNLALNNVFCANLHPPNAILGAAHGSYGVGGIIAPIIGTAMVSHGILWSRFYFISLGLRLCCIVFAAWSFWSYKEDASQTLLTAVERTASRPAQADERNSSLKELKLALRNRATIFGALFIFAYQGAEVSISGWVISFLINYRDGDPARVGYVTAGFWGGITIGRFVLTHLAPKVGEKNFVTILTLGTLGLQLMAWLIPNIIGNAIAVAALGLLLGPVYPCAQTVFSRLMPRHVQTTAIGFIGGAGSSGGAVAPFTTGLLAQAAGTWVLHPICIGLYMVMLACWFSLPKTKKRTV</sequence>
<feature type="transmembrane region" description="Helical" evidence="6">
    <location>
        <begin position="403"/>
        <end position="424"/>
    </location>
</feature>
<dbReference type="PANTHER" id="PTHR23514">
    <property type="entry name" value="BYPASS OF STOP CODON PROTEIN 6"/>
    <property type="match status" value="1"/>
</dbReference>
<feature type="transmembrane region" description="Helical" evidence="6">
    <location>
        <begin position="311"/>
        <end position="336"/>
    </location>
</feature>
<organism evidence="8 9">
    <name type="scientific">Trematosphaeria pertusa</name>
    <dbReference type="NCBI Taxonomy" id="390896"/>
    <lineage>
        <taxon>Eukaryota</taxon>
        <taxon>Fungi</taxon>
        <taxon>Dikarya</taxon>
        <taxon>Ascomycota</taxon>
        <taxon>Pezizomycotina</taxon>
        <taxon>Dothideomycetes</taxon>
        <taxon>Pleosporomycetidae</taxon>
        <taxon>Pleosporales</taxon>
        <taxon>Massarineae</taxon>
        <taxon>Trematosphaeriaceae</taxon>
        <taxon>Trematosphaeria</taxon>
    </lineage>
</organism>
<dbReference type="FunFam" id="1.20.1250.20:FF:000286">
    <property type="entry name" value="MFS efflux transporter"/>
    <property type="match status" value="1"/>
</dbReference>
<feature type="transmembrane region" description="Helical" evidence="6">
    <location>
        <begin position="127"/>
        <end position="150"/>
    </location>
</feature>
<feature type="transmembrane region" description="Helical" evidence="6">
    <location>
        <begin position="465"/>
        <end position="485"/>
    </location>
</feature>
<reference evidence="8" key="1">
    <citation type="journal article" date="2020" name="Stud. Mycol.">
        <title>101 Dothideomycetes genomes: a test case for predicting lifestyles and emergence of pathogens.</title>
        <authorList>
            <person name="Haridas S."/>
            <person name="Albert R."/>
            <person name="Binder M."/>
            <person name="Bloem J."/>
            <person name="Labutti K."/>
            <person name="Salamov A."/>
            <person name="Andreopoulos B."/>
            <person name="Baker S."/>
            <person name="Barry K."/>
            <person name="Bills G."/>
            <person name="Bluhm B."/>
            <person name="Cannon C."/>
            <person name="Castanera R."/>
            <person name="Culley D."/>
            <person name="Daum C."/>
            <person name="Ezra D."/>
            <person name="Gonzalez J."/>
            <person name="Henrissat B."/>
            <person name="Kuo A."/>
            <person name="Liang C."/>
            <person name="Lipzen A."/>
            <person name="Lutzoni F."/>
            <person name="Magnuson J."/>
            <person name="Mondo S."/>
            <person name="Nolan M."/>
            <person name="Ohm R."/>
            <person name="Pangilinan J."/>
            <person name="Park H.-J."/>
            <person name="Ramirez L."/>
            <person name="Alfaro M."/>
            <person name="Sun H."/>
            <person name="Tritt A."/>
            <person name="Yoshinaga Y."/>
            <person name="Zwiers L.-H."/>
            <person name="Turgeon B."/>
            <person name="Goodwin S."/>
            <person name="Spatafora J."/>
            <person name="Crous P."/>
            <person name="Grigoriev I."/>
        </authorList>
    </citation>
    <scope>NUCLEOTIDE SEQUENCE</scope>
    <source>
        <strain evidence="8">CBS 122368</strain>
    </source>
</reference>
<feature type="transmembrane region" description="Helical" evidence="6">
    <location>
        <begin position="348"/>
        <end position="366"/>
    </location>
</feature>
<evidence type="ECO:0000259" key="7">
    <source>
        <dbReference type="PROSITE" id="PS50850"/>
    </source>
</evidence>
<feature type="transmembrane region" description="Helical" evidence="6">
    <location>
        <begin position="248"/>
        <end position="269"/>
    </location>
</feature>
<name>A0A6A6HSB1_9PLEO</name>
<comment type="subcellular location">
    <subcellularLocation>
        <location evidence="1">Membrane</location>
        <topology evidence="1">Multi-pass membrane protein</topology>
    </subcellularLocation>
</comment>
<dbReference type="GeneID" id="54589388"/>
<evidence type="ECO:0000256" key="5">
    <source>
        <dbReference type="SAM" id="MobiDB-lite"/>
    </source>
</evidence>
<dbReference type="FunFam" id="1.20.1250.20:FF:000308">
    <property type="entry name" value="MFS efflux transporter"/>
    <property type="match status" value="1"/>
</dbReference>
<dbReference type="InterPro" id="IPR036259">
    <property type="entry name" value="MFS_trans_sf"/>
</dbReference>
<keyword evidence="3 6" id="KW-1133">Transmembrane helix</keyword>
<gene>
    <name evidence="8" type="ORF">BU26DRAFT_611249</name>
</gene>
<dbReference type="Pfam" id="PF07690">
    <property type="entry name" value="MFS_1"/>
    <property type="match status" value="1"/>
</dbReference>
<feature type="transmembrane region" description="Helical" evidence="6">
    <location>
        <begin position="185"/>
        <end position="203"/>
    </location>
</feature>
<dbReference type="OrthoDB" id="413079at2759"/>
<evidence type="ECO:0000256" key="3">
    <source>
        <dbReference type="ARBA" id="ARBA00022989"/>
    </source>
</evidence>
<dbReference type="InterPro" id="IPR020846">
    <property type="entry name" value="MFS_dom"/>
</dbReference>
<dbReference type="PANTHER" id="PTHR23514:SF6">
    <property type="entry name" value="MAJOR FACILITATOR SUPERFAMILY (MFS) PROFILE DOMAIN-CONTAINING PROTEIN"/>
    <property type="match status" value="1"/>
</dbReference>
<evidence type="ECO:0000313" key="8">
    <source>
        <dbReference type="EMBL" id="KAF2241064.1"/>
    </source>
</evidence>
<feature type="transmembrane region" description="Helical" evidence="6">
    <location>
        <begin position="215"/>
        <end position="236"/>
    </location>
</feature>
<feature type="transmembrane region" description="Helical" evidence="6">
    <location>
        <begin position="436"/>
        <end position="459"/>
    </location>
</feature>
<proteinExistence type="predicted"/>
<keyword evidence="4 6" id="KW-0472">Membrane</keyword>
<keyword evidence="9" id="KW-1185">Reference proteome</keyword>
<dbReference type="SUPFAM" id="SSF103473">
    <property type="entry name" value="MFS general substrate transporter"/>
    <property type="match status" value="1"/>
</dbReference>
<feature type="region of interest" description="Disordered" evidence="5">
    <location>
        <begin position="55"/>
        <end position="75"/>
    </location>
</feature>
<dbReference type="Gene3D" id="1.20.1250.20">
    <property type="entry name" value="MFS general substrate transporter like domains"/>
    <property type="match status" value="1"/>
</dbReference>
<feature type="domain" description="Major facilitator superfamily (MFS) profile" evidence="7">
    <location>
        <begin position="96"/>
        <end position="489"/>
    </location>
</feature>
<dbReference type="GO" id="GO:0016020">
    <property type="term" value="C:membrane"/>
    <property type="evidence" value="ECO:0007669"/>
    <property type="project" value="UniProtKB-SubCell"/>
</dbReference>
<dbReference type="InterPro" id="IPR051788">
    <property type="entry name" value="MFS_Transporter"/>
</dbReference>
<evidence type="ECO:0000256" key="6">
    <source>
        <dbReference type="SAM" id="Phobius"/>
    </source>
</evidence>
<evidence type="ECO:0000256" key="4">
    <source>
        <dbReference type="ARBA" id="ARBA00023136"/>
    </source>
</evidence>
<evidence type="ECO:0000313" key="9">
    <source>
        <dbReference type="Proteomes" id="UP000800094"/>
    </source>
</evidence>
<dbReference type="InterPro" id="IPR011701">
    <property type="entry name" value="MFS"/>
</dbReference>
<dbReference type="AlphaFoldDB" id="A0A6A6HSB1"/>
<evidence type="ECO:0000256" key="2">
    <source>
        <dbReference type="ARBA" id="ARBA00022692"/>
    </source>
</evidence>
<dbReference type="Proteomes" id="UP000800094">
    <property type="component" value="Unassembled WGS sequence"/>
</dbReference>
<dbReference type="RefSeq" id="XP_033676068.1">
    <property type="nucleotide sequence ID" value="XM_033836058.1"/>
</dbReference>